<dbReference type="GO" id="GO:0005634">
    <property type="term" value="C:nucleus"/>
    <property type="evidence" value="ECO:0007669"/>
    <property type="project" value="UniProtKB-SubCell"/>
</dbReference>
<comment type="caution">
    <text evidence="9">The sequence shown here is derived from an EMBL/GenBank/DDBJ whole genome shotgun (WGS) entry which is preliminary data.</text>
</comment>
<evidence type="ECO:0000256" key="6">
    <source>
        <dbReference type="ARBA" id="ARBA00023242"/>
    </source>
</evidence>
<reference evidence="9" key="1">
    <citation type="submission" date="2019-10" db="EMBL/GenBank/DDBJ databases">
        <authorList>
            <consortium name="DOE Joint Genome Institute"/>
            <person name="Kuo A."/>
            <person name="Miyauchi S."/>
            <person name="Kiss E."/>
            <person name="Drula E."/>
            <person name="Kohler A."/>
            <person name="Sanchez-Garcia M."/>
            <person name="Andreopoulos B."/>
            <person name="Barry K.W."/>
            <person name="Bonito G."/>
            <person name="Buee M."/>
            <person name="Carver A."/>
            <person name="Chen C."/>
            <person name="Cichocki N."/>
            <person name="Clum A."/>
            <person name="Culley D."/>
            <person name="Crous P.W."/>
            <person name="Fauchery L."/>
            <person name="Girlanda M."/>
            <person name="Hayes R."/>
            <person name="Keri Z."/>
            <person name="LaButti K."/>
            <person name="Lipzen A."/>
            <person name="Lombard V."/>
            <person name="Magnuson J."/>
            <person name="Maillard F."/>
            <person name="Morin E."/>
            <person name="Murat C."/>
            <person name="Nolan M."/>
            <person name="Ohm R."/>
            <person name="Pangilinan J."/>
            <person name="Pereira M."/>
            <person name="Perotto S."/>
            <person name="Peter M."/>
            <person name="Riley R."/>
            <person name="Sitrit Y."/>
            <person name="Stielow B."/>
            <person name="Szollosi G."/>
            <person name="Zifcakova L."/>
            <person name="Stursova M."/>
            <person name="Spatafora J.W."/>
            <person name="Tedersoo L."/>
            <person name="Vaario L.-M."/>
            <person name="Yamada A."/>
            <person name="Yan M."/>
            <person name="Wang P."/>
            <person name="Xu J."/>
            <person name="Bruns T."/>
            <person name="Baldrian P."/>
            <person name="Vilgalys R."/>
            <person name="Henrissat B."/>
            <person name="Grigoriev I.V."/>
            <person name="Hibbett D."/>
            <person name="Nagy L.G."/>
            <person name="Martin F.M."/>
        </authorList>
    </citation>
    <scope>NUCLEOTIDE SEQUENCE</scope>
    <source>
        <strain evidence="9">Prilba</strain>
    </source>
</reference>
<dbReference type="OrthoDB" id="329139at2759"/>
<gene>
    <name evidence="9" type="ORF">DFH94DRAFT_689576</name>
</gene>
<dbReference type="InterPro" id="IPR013926">
    <property type="entry name" value="CGI121/TPRKB"/>
</dbReference>
<dbReference type="SUPFAM" id="SSF143870">
    <property type="entry name" value="PF0523-like"/>
    <property type="match status" value="1"/>
</dbReference>
<dbReference type="Proteomes" id="UP000759537">
    <property type="component" value="Unassembled WGS sequence"/>
</dbReference>
<dbReference type="PANTHER" id="PTHR15840">
    <property type="entry name" value="CGI-121 FAMILY MEMBER"/>
    <property type="match status" value="1"/>
</dbReference>
<organism evidence="9 10">
    <name type="scientific">Russula ochroleuca</name>
    <dbReference type="NCBI Taxonomy" id="152965"/>
    <lineage>
        <taxon>Eukaryota</taxon>
        <taxon>Fungi</taxon>
        <taxon>Dikarya</taxon>
        <taxon>Basidiomycota</taxon>
        <taxon>Agaricomycotina</taxon>
        <taxon>Agaricomycetes</taxon>
        <taxon>Russulales</taxon>
        <taxon>Russulaceae</taxon>
        <taxon>Russula</taxon>
    </lineage>
</organism>
<evidence type="ECO:0000256" key="1">
    <source>
        <dbReference type="ARBA" id="ARBA00004123"/>
    </source>
</evidence>
<evidence type="ECO:0000256" key="2">
    <source>
        <dbReference type="ARBA" id="ARBA00005546"/>
    </source>
</evidence>
<dbReference type="Gene3D" id="3.30.2380.10">
    <property type="entry name" value="CGI121/TPRKB"/>
    <property type="match status" value="1"/>
</dbReference>
<evidence type="ECO:0000256" key="3">
    <source>
        <dbReference type="ARBA" id="ARBA00015316"/>
    </source>
</evidence>
<evidence type="ECO:0000313" key="9">
    <source>
        <dbReference type="EMBL" id="KAF8485238.1"/>
    </source>
</evidence>
<proteinExistence type="inferred from homology"/>
<keyword evidence="5" id="KW-0819">tRNA processing</keyword>
<evidence type="ECO:0000313" key="10">
    <source>
        <dbReference type="Proteomes" id="UP000759537"/>
    </source>
</evidence>
<protein>
    <recommendedName>
        <fullName evidence="4">EKC/KEOPS complex subunit CGI121</fullName>
    </recommendedName>
    <alternativeName>
        <fullName evidence="3">EKC/KEOPS complex subunit cgi121</fullName>
    </alternativeName>
</protein>
<dbReference type="GO" id="GO:0005829">
    <property type="term" value="C:cytosol"/>
    <property type="evidence" value="ECO:0007669"/>
    <property type="project" value="TreeGrafter"/>
</dbReference>
<evidence type="ECO:0000256" key="5">
    <source>
        <dbReference type="ARBA" id="ARBA00022694"/>
    </source>
</evidence>
<dbReference type="GO" id="GO:0002949">
    <property type="term" value="P:tRNA threonylcarbamoyladenosine modification"/>
    <property type="evidence" value="ECO:0007669"/>
    <property type="project" value="TreeGrafter"/>
</dbReference>
<evidence type="ECO:0000256" key="4">
    <source>
        <dbReference type="ARBA" id="ARBA00016009"/>
    </source>
</evidence>
<comment type="subcellular location">
    <subcellularLocation>
        <location evidence="1">Nucleus</location>
    </subcellularLocation>
</comment>
<comment type="function">
    <text evidence="7">Component of the EKC/KEOPS complex that is required for the formation of a threonylcarbamoyl group on adenosine at position 37 (t(6)A37) in tRNAs that read codons beginning with adenine. The complex is probably involved in the transfer of the threonylcarbamoyl moiety of threonylcarbamoyl-AMP (TC-AMP) to the N6 group of A37. CGI121 acts as an allosteric effector that regulates the t(6)A activity of the complex. The EKC/KEOPS complex also promotes both telomere uncapping and telomere elongation. The complex is required for efficient recruitment of transcriptional coactivators. CGI121 is not required for tRNA modification.</text>
</comment>
<evidence type="ECO:0000256" key="7">
    <source>
        <dbReference type="ARBA" id="ARBA00025043"/>
    </source>
</evidence>
<dbReference type="AlphaFoldDB" id="A0A9P5TD54"/>
<dbReference type="Pfam" id="PF08617">
    <property type="entry name" value="CGI-121"/>
    <property type="match status" value="1"/>
</dbReference>
<reference evidence="9" key="2">
    <citation type="journal article" date="2020" name="Nat. Commun.">
        <title>Large-scale genome sequencing of mycorrhizal fungi provides insights into the early evolution of symbiotic traits.</title>
        <authorList>
            <person name="Miyauchi S."/>
            <person name="Kiss E."/>
            <person name="Kuo A."/>
            <person name="Drula E."/>
            <person name="Kohler A."/>
            <person name="Sanchez-Garcia M."/>
            <person name="Morin E."/>
            <person name="Andreopoulos B."/>
            <person name="Barry K.W."/>
            <person name="Bonito G."/>
            <person name="Buee M."/>
            <person name="Carver A."/>
            <person name="Chen C."/>
            <person name="Cichocki N."/>
            <person name="Clum A."/>
            <person name="Culley D."/>
            <person name="Crous P.W."/>
            <person name="Fauchery L."/>
            <person name="Girlanda M."/>
            <person name="Hayes R.D."/>
            <person name="Keri Z."/>
            <person name="LaButti K."/>
            <person name="Lipzen A."/>
            <person name="Lombard V."/>
            <person name="Magnuson J."/>
            <person name="Maillard F."/>
            <person name="Murat C."/>
            <person name="Nolan M."/>
            <person name="Ohm R.A."/>
            <person name="Pangilinan J."/>
            <person name="Pereira M.F."/>
            <person name="Perotto S."/>
            <person name="Peter M."/>
            <person name="Pfister S."/>
            <person name="Riley R."/>
            <person name="Sitrit Y."/>
            <person name="Stielow J.B."/>
            <person name="Szollosi G."/>
            <person name="Zifcakova L."/>
            <person name="Stursova M."/>
            <person name="Spatafora J.W."/>
            <person name="Tedersoo L."/>
            <person name="Vaario L.M."/>
            <person name="Yamada A."/>
            <person name="Yan M."/>
            <person name="Wang P."/>
            <person name="Xu J."/>
            <person name="Bruns T."/>
            <person name="Baldrian P."/>
            <person name="Vilgalys R."/>
            <person name="Dunand C."/>
            <person name="Henrissat B."/>
            <person name="Grigoriev I.V."/>
            <person name="Hibbett D."/>
            <person name="Nagy L.G."/>
            <person name="Martin F.M."/>
        </authorList>
    </citation>
    <scope>NUCLEOTIDE SEQUENCE</scope>
    <source>
        <strain evidence="9">Prilba</strain>
    </source>
</reference>
<keyword evidence="10" id="KW-1185">Reference proteome</keyword>
<dbReference type="GO" id="GO:0000408">
    <property type="term" value="C:EKC/KEOPS complex"/>
    <property type="evidence" value="ECO:0007669"/>
    <property type="project" value="TreeGrafter"/>
</dbReference>
<name>A0A9P5TD54_9AGAM</name>
<sequence length="197" mass="21506">MESFAYPHFSSTVHVALFVHVTNAAKLKARIVRASTLEGTEGQVEREAVNFAFVDARLVTSVLHIQTAITQALLAAAQNTLRTKTVHSEVIWALNPSNNITEALRRYGVSDDTTALLVIRIDPLNPSGVKSRMSAAVEGTQVPMSQLASLTDWVSVKKYNKLNVDPVIREAQNNPAREHHLIDNIVVSLVAMKSVAA</sequence>
<dbReference type="InterPro" id="IPR036504">
    <property type="entry name" value="CGI121/TPRKB_sf"/>
</dbReference>
<comment type="similarity">
    <text evidence="2 8">Belongs to the CGI121/TPRKB family.</text>
</comment>
<accession>A0A9P5TD54</accession>
<evidence type="ECO:0000256" key="8">
    <source>
        <dbReference type="RuleBase" id="RU004398"/>
    </source>
</evidence>
<keyword evidence="6 8" id="KW-0539">Nucleus</keyword>
<dbReference type="PANTHER" id="PTHR15840:SF10">
    <property type="entry name" value="EKC_KEOPS COMPLEX SUBUNIT TPRKB"/>
    <property type="match status" value="1"/>
</dbReference>
<dbReference type="EMBL" id="WHVB01000003">
    <property type="protein sequence ID" value="KAF8485238.1"/>
    <property type="molecule type" value="Genomic_DNA"/>
</dbReference>